<keyword evidence="3" id="KW-1185">Reference proteome</keyword>
<protein>
    <submittedName>
        <fullName evidence="2">Uncharacterized protein</fullName>
    </submittedName>
</protein>
<feature type="compositionally biased region" description="Polar residues" evidence="1">
    <location>
        <begin position="42"/>
        <end position="53"/>
    </location>
</feature>
<organism evidence="2 3">
    <name type="scientific">Marinomonas phaeophyticola</name>
    <dbReference type="NCBI Taxonomy" id="3004091"/>
    <lineage>
        <taxon>Bacteria</taxon>
        <taxon>Pseudomonadati</taxon>
        <taxon>Pseudomonadota</taxon>
        <taxon>Gammaproteobacteria</taxon>
        <taxon>Oceanospirillales</taxon>
        <taxon>Oceanospirillaceae</taxon>
        <taxon>Marinomonas</taxon>
    </lineage>
</organism>
<proteinExistence type="predicted"/>
<feature type="region of interest" description="Disordered" evidence="1">
    <location>
        <begin position="21"/>
        <end position="53"/>
    </location>
</feature>
<evidence type="ECO:0000313" key="3">
    <source>
        <dbReference type="Proteomes" id="UP001149719"/>
    </source>
</evidence>
<evidence type="ECO:0000313" key="2">
    <source>
        <dbReference type="EMBL" id="MCZ2720410.1"/>
    </source>
</evidence>
<reference evidence="2" key="1">
    <citation type="submission" date="2022-12" db="EMBL/GenBank/DDBJ databases">
        <title>Marinomonas 15G1-11 sp. nov, isolated from marine algae.</title>
        <authorList>
            <person name="Butt M."/>
            <person name="Choi D.G."/>
            <person name="Kim J.M."/>
            <person name="Lee J.K."/>
            <person name="Baek J.H."/>
            <person name="Jeon C.O."/>
        </authorList>
    </citation>
    <scope>NUCLEOTIDE SEQUENCE</scope>
    <source>
        <strain evidence="2">15G1-11</strain>
    </source>
</reference>
<dbReference type="EMBL" id="JAPUBN010000006">
    <property type="protein sequence ID" value="MCZ2720410.1"/>
    <property type="molecule type" value="Genomic_DNA"/>
</dbReference>
<dbReference type="Proteomes" id="UP001149719">
    <property type="component" value="Unassembled WGS sequence"/>
</dbReference>
<gene>
    <name evidence="2" type="ORF">O1D97_01805</name>
</gene>
<name>A0ABT4JPX7_9GAMM</name>
<dbReference type="RefSeq" id="WP_269122277.1">
    <property type="nucleotide sequence ID" value="NZ_JAPUBN010000006.1"/>
</dbReference>
<accession>A0ABT4JPX7</accession>
<sequence>MDSYRHGEKYWRAWLFVLRPDIPSKKDGGSSGEDNGADSGRHNITQGHHINTT</sequence>
<comment type="caution">
    <text evidence="2">The sequence shown here is derived from an EMBL/GenBank/DDBJ whole genome shotgun (WGS) entry which is preliminary data.</text>
</comment>
<evidence type="ECO:0000256" key="1">
    <source>
        <dbReference type="SAM" id="MobiDB-lite"/>
    </source>
</evidence>